<evidence type="ECO:0000313" key="1">
    <source>
        <dbReference type="EMBL" id="KKK92662.1"/>
    </source>
</evidence>
<proteinExistence type="predicted"/>
<reference evidence="1" key="1">
    <citation type="journal article" date="2015" name="Nature">
        <title>Complex archaea that bridge the gap between prokaryotes and eukaryotes.</title>
        <authorList>
            <person name="Spang A."/>
            <person name="Saw J.H."/>
            <person name="Jorgensen S.L."/>
            <person name="Zaremba-Niedzwiedzka K."/>
            <person name="Martijn J."/>
            <person name="Lind A.E."/>
            <person name="van Eijk R."/>
            <person name="Schleper C."/>
            <person name="Guy L."/>
            <person name="Ettema T.J."/>
        </authorList>
    </citation>
    <scope>NUCLEOTIDE SEQUENCE</scope>
</reference>
<accession>A0A0F8ZFS8</accession>
<comment type="caution">
    <text evidence="1">The sequence shown here is derived from an EMBL/GenBank/DDBJ whole genome shotgun (WGS) entry which is preliminary data.</text>
</comment>
<feature type="non-terminal residue" evidence="1">
    <location>
        <position position="1"/>
    </location>
</feature>
<dbReference type="EMBL" id="LAZR01048118">
    <property type="protein sequence ID" value="KKK92662.1"/>
    <property type="molecule type" value="Genomic_DNA"/>
</dbReference>
<gene>
    <name evidence="1" type="ORF">LCGC14_2700670</name>
</gene>
<organism evidence="1">
    <name type="scientific">marine sediment metagenome</name>
    <dbReference type="NCBI Taxonomy" id="412755"/>
    <lineage>
        <taxon>unclassified sequences</taxon>
        <taxon>metagenomes</taxon>
        <taxon>ecological metagenomes</taxon>
    </lineage>
</organism>
<protein>
    <submittedName>
        <fullName evidence="1">Uncharacterized protein</fullName>
    </submittedName>
</protein>
<sequence>ESWIEATLGLGQDIPEALEIVKAVERLDREKEKVI</sequence>
<dbReference type="AlphaFoldDB" id="A0A0F8ZFS8"/>
<name>A0A0F8ZFS8_9ZZZZ</name>